<dbReference type="SUPFAM" id="SSF52266">
    <property type="entry name" value="SGNH hydrolase"/>
    <property type="match status" value="1"/>
</dbReference>
<dbReference type="AlphaFoldDB" id="A0A7J7BZE0"/>
<proteinExistence type="predicted"/>
<dbReference type="EMBL" id="JAAARO010000022">
    <property type="protein sequence ID" value="KAF5727269.1"/>
    <property type="molecule type" value="Genomic_DNA"/>
</dbReference>
<dbReference type="InterPro" id="IPR005181">
    <property type="entry name" value="SASA"/>
</dbReference>
<protein>
    <submittedName>
        <fullName evidence="3">Carbohydrate esterase</fullName>
    </submittedName>
</protein>
<comment type="caution">
    <text evidence="3">The sequence shown here is derived from an EMBL/GenBank/DDBJ whole genome shotgun (WGS) entry which is preliminary data.</text>
</comment>
<accession>A0A7J7BZE0</accession>
<name>A0A7J7BZE0_TRIWF</name>
<sequence length="110" mass="12243">MVERSKESVKDGGEIKALLWYQGESDTSSTHDAKAYQANMERLIENVREDLNLPSLPFSQLPNVVCVDAKGLSLKEDNLHLTTEAQVKLGHMLAQTYLHHFAPSNPPQVA</sequence>
<dbReference type="InParanoid" id="A0A7J7BZE0"/>
<dbReference type="Proteomes" id="UP000593562">
    <property type="component" value="Unassembled WGS sequence"/>
</dbReference>
<dbReference type="Pfam" id="PF03629">
    <property type="entry name" value="SASA"/>
    <property type="match status" value="1"/>
</dbReference>
<organism evidence="3 4">
    <name type="scientific">Tripterygium wilfordii</name>
    <name type="common">Thunder God vine</name>
    <dbReference type="NCBI Taxonomy" id="458696"/>
    <lineage>
        <taxon>Eukaryota</taxon>
        <taxon>Viridiplantae</taxon>
        <taxon>Streptophyta</taxon>
        <taxon>Embryophyta</taxon>
        <taxon>Tracheophyta</taxon>
        <taxon>Spermatophyta</taxon>
        <taxon>Magnoliopsida</taxon>
        <taxon>eudicotyledons</taxon>
        <taxon>Gunneridae</taxon>
        <taxon>Pentapetalae</taxon>
        <taxon>rosids</taxon>
        <taxon>fabids</taxon>
        <taxon>Celastrales</taxon>
        <taxon>Celastraceae</taxon>
        <taxon>Tripterygium</taxon>
    </lineage>
</organism>
<evidence type="ECO:0000313" key="3">
    <source>
        <dbReference type="EMBL" id="KAF5727269.1"/>
    </source>
</evidence>
<reference evidence="3 4" key="1">
    <citation type="journal article" date="2020" name="Nat. Commun.">
        <title>Genome of Tripterygium wilfordii and identification of cytochrome P450 involved in triptolide biosynthesis.</title>
        <authorList>
            <person name="Tu L."/>
            <person name="Su P."/>
            <person name="Zhang Z."/>
            <person name="Gao L."/>
            <person name="Wang J."/>
            <person name="Hu T."/>
            <person name="Zhou J."/>
            <person name="Zhang Y."/>
            <person name="Zhao Y."/>
            <person name="Liu Y."/>
            <person name="Song Y."/>
            <person name="Tong Y."/>
            <person name="Lu Y."/>
            <person name="Yang J."/>
            <person name="Xu C."/>
            <person name="Jia M."/>
            <person name="Peters R.J."/>
            <person name="Huang L."/>
            <person name="Gao W."/>
        </authorList>
    </citation>
    <scope>NUCLEOTIDE SEQUENCE [LARGE SCALE GENOMIC DNA]</scope>
    <source>
        <strain evidence="4">cv. XIE 37</strain>
        <tissue evidence="3">Leaf</tissue>
    </source>
</reference>
<gene>
    <name evidence="3" type="ORF">HS088_TW22G00959</name>
</gene>
<dbReference type="InterPro" id="IPR052940">
    <property type="entry name" value="Carb_Esterase_6"/>
</dbReference>
<keyword evidence="1" id="KW-0378">Hydrolase</keyword>
<evidence type="ECO:0000313" key="4">
    <source>
        <dbReference type="Proteomes" id="UP000593562"/>
    </source>
</evidence>
<dbReference type="PANTHER" id="PTHR31988">
    <property type="entry name" value="ESTERASE, PUTATIVE (DUF303)-RELATED"/>
    <property type="match status" value="1"/>
</dbReference>
<dbReference type="Gene3D" id="3.40.50.1110">
    <property type="entry name" value="SGNH hydrolase"/>
    <property type="match status" value="1"/>
</dbReference>
<dbReference type="GO" id="GO:0016787">
    <property type="term" value="F:hydrolase activity"/>
    <property type="evidence" value="ECO:0007669"/>
    <property type="project" value="UniProtKB-KW"/>
</dbReference>
<evidence type="ECO:0000259" key="2">
    <source>
        <dbReference type="Pfam" id="PF03629"/>
    </source>
</evidence>
<keyword evidence="4" id="KW-1185">Reference proteome</keyword>
<dbReference type="InterPro" id="IPR036514">
    <property type="entry name" value="SGNH_hydro_sf"/>
</dbReference>
<evidence type="ECO:0000256" key="1">
    <source>
        <dbReference type="ARBA" id="ARBA00022801"/>
    </source>
</evidence>
<feature type="domain" description="Sialate O-acetylesterase" evidence="2">
    <location>
        <begin position="1"/>
        <end position="60"/>
    </location>
</feature>
<dbReference type="PANTHER" id="PTHR31988:SF19">
    <property type="entry name" value="9-O-ACETYL-N-ACETYLNEURAMINIC ACID DEACETYLASE-RELATED"/>
    <property type="match status" value="1"/>
</dbReference>